<proteinExistence type="predicted"/>
<evidence type="ECO:0000313" key="1">
    <source>
        <dbReference type="EMBL" id="MCY1143066.1"/>
    </source>
</evidence>
<protein>
    <recommendedName>
        <fullName evidence="3">DUF4435 domain-containing protein</fullName>
    </recommendedName>
</protein>
<comment type="caution">
    <text evidence="1">The sequence shown here is derived from an EMBL/GenBank/DDBJ whole genome shotgun (WGS) entry which is preliminary data.</text>
</comment>
<keyword evidence="2" id="KW-1185">Reference proteome</keyword>
<gene>
    <name evidence="1" type="ORF">OWR29_34155</name>
</gene>
<dbReference type="EMBL" id="JAPNTZ010000014">
    <property type="protein sequence ID" value="MCY1143066.1"/>
    <property type="molecule type" value="Genomic_DNA"/>
</dbReference>
<organism evidence="1 2">
    <name type="scientific">Paractinoplanes pyxinae</name>
    <dbReference type="NCBI Taxonomy" id="2997416"/>
    <lineage>
        <taxon>Bacteria</taxon>
        <taxon>Bacillati</taxon>
        <taxon>Actinomycetota</taxon>
        <taxon>Actinomycetes</taxon>
        <taxon>Micromonosporales</taxon>
        <taxon>Micromonosporaceae</taxon>
        <taxon>Paractinoplanes</taxon>
    </lineage>
</organism>
<reference evidence="1" key="1">
    <citation type="submission" date="2022-11" db="EMBL/GenBank/DDBJ databases">
        <authorList>
            <person name="Somphong A."/>
            <person name="Phongsopitanun W."/>
        </authorList>
    </citation>
    <scope>NUCLEOTIDE SEQUENCE</scope>
    <source>
        <strain evidence="1">Pm04-4</strain>
    </source>
</reference>
<name>A0ABT4B9A6_9ACTN</name>
<dbReference type="RefSeq" id="WP_267567540.1">
    <property type="nucleotide sequence ID" value="NZ_JAPNTZ010000014.1"/>
</dbReference>
<accession>A0ABT4B9A6</accession>
<evidence type="ECO:0008006" key="3">
    <source>
        <dbReference type="Google" id="ProtNLM"/>
    </source>
</evidence>
<dbReference type="Proteomes" id="UP001151002">
    <property type="component" value="Unassembled WGS sequence"/>
</dbReference>
<sequence>MKELGSIIVDTSTLLNLDSPFHYGLLDHEEGGAFFPASVSGSIEALVLFDRVFLDGPSVAENERSLGWLLEIPHGVQICDLSRNDTKQLYLQAAGLFEAVDWSSPHSGGLHSYPGIYTRREIPGDKEELNRTFSSWRNVIRYLGENESEEVAQAFTRVFERYEPIDRVERFNAPQRVYEDSDTFITTVRHFYYLALQARLGGSLLLHPEKAIWQPRVAPEYGFSSRIFEAFDRQVHQAYTDRRRKWLGDQPIDIPFPLLTRFVVKQSRRRGWSIGRTVSWLREQPEVHKFRRGMSNLMASIDAGDNVAIDGVLSELDAAATQWSVHLGSPLKNNKISLQVALPLVQPAFDVPMPLPAHSPAQKMLVFIKWMLRTY</sequence>
<evidence type="ECO:0000313" key="2">
    <source>
        <dbReference type="Proteomes" id="UP001151002"/>
    </source>
</evidence>